<proteinExistence type="predicted"/>
<evidence type="ECO:0000313" key="2">
    <source>
        <dbReference type="Proteomes" id="UP000030665"/>
    </source>
</evidence>
<sequence length="121" mass="13493">MGAPSLYLTVALHRPPDAAFDKSWVGVPLEAPRVYPAKQSAGVQRTWAQPLPAKWLLEAFMGDAVSKCEDLGAIDEKVMDIVNIAKELEGEGFSYVIEDDIREHIEDCFEPFTSEELEELI</sequence>
<gene>
    <name evidence="1" type="ORF">TTRE_0000831601</name>
</gene>
<protein>
    <submittedName>
        <fullName evidence="1">Uncharacterized protein</fullName>
    </submittedName>
</protein>
<dbReference type="AlphaFoldDB" id="A0A077ZJQ7"/>
<organism evidence="1 2">
    <name type="scientific">Trichuris trichiura</name>
    <name type="common">Whipworm</name>
    <name type="synonym">Trichocephalus trichiurus</name>
    <dbReference type="NCBI Taxonomy" id="36087"/>
    <lineage>
        <taxon>Eukaryota</taxon>
        <taxon>Metazoa</taxon>
        <taxon>Ecdysozoa</taxon>
        <taxon>Nematoda</taxon>
        <taxon>Enoplea</taxon>
        <taxon>Dorylaimia</taxon>
        <taxon>Trichinellida</taxon>
        <taxon>Trichuridae</taxon>
        <taxon>Trichuris</taxon>
    </lineage>
</organism>
<accession>A0A077ZJQ7</accession>
<evidence type="ECO:0000313" key="1">
    <source>
        <dbReference type="EMBL" id="CDW59969.1"/>
    </source>
</evidence>
<dbReference type="Proteomes" id="UP000030665">
    <property type="component" value="Unassembled WGS sequence"/>
</dbReference>
<reference evidence="1" key="1">
    <citation type="submission" date="2014-01" db="EMBL/GenBank/DDBJ databases">
        <authorList>
            <person name="Aslett M."/>
        </authorList>
    </citation>
    <scope>NUCLEOTIDE SEQUENCE</scope>
</reference>
<keyword evidence="2" id="KW-1185">Reference proteome</keyword>
<dbReference type="EMBL" id="HG806807">
    <property type="protein sequence ID" value="CDW59969.1"/>
    <property type="molecule type" value="Genomic_DNA"/>
</dbReference>
<reference evidence="1" key="2">
    <citation type="submission" date="2014-03" db="EMBL/GenBank/DDBJ databases">
        <title>The whipworm genome and dual-species transcriptomics of an intimate host-pathogen interaction.</title>
        <authorList>
            <person name="Foth B.J."/>
            <person name="Tsai I.J."/>
            <person name="Reid A.J."/>
            <person name="Bancroft A.J."/>
            <person name="Nichol S."/>
            <person name="Tracey A."/>
            <person name="Holroyd N."/>
            <person name="Cotton J.A."/>
            <person name="Stanley E.J."/>
            <person name="Zarowiecki M."/>
            <person name="Liu J.Z."/>
            <person name="Huckvale T."/>
            <person name="Cooper P.J."/>
            <person name="Grencis R.K."/>
            <person name="Berriman M."/>
        </authorList>
    </citation>
    <scope>NUCLEOTIDE SEQUENCE [LARGE SCALE GENOMIC DNA]</scope>
</reference>
<name>A0A077ZJQ7_TRITR</name>